<comment type="similarity">
    <text evidence="1 8">Belongs to the 11S seed storage protein (globulins) family.</text>
</comment>
<dbReference type="PROSITE" id="PS51257">
    <property type="entry name" value="PROKAR_LIPOPROTEIN"/>
    <property type="match status" value="1"/>
</dbReference>
<dbReference type="Pfam" id="PF00190">
    <property type="entry name" value="Cupin_1"/>
    <property type="match status" value="2"/>
</dbReference>
<dbReference type="EMBL" id="JAYWIO010000008">
    <property type="protein sequence ID" value="KAK7245364.1"/>
    <property type="molecule type" value="Genomic_DNA"/>
</dbReference>
<dbReference type="InterPro" id="IPR011051">
    <property type="entry name" value="RmlC_Cupin_sf"/>
</dbReference>
<dbReference type="AlphaFoldDB" id="A0AAN9E352"/>
<dbReference type="InterPro" id="IPR050253">
    <property type="entry name" value="Seed_Storage-Functional"/>
</dbReference>
<feature type="region of interest" description="Disordered" evidence="9">
    <location>
        <begin position="255"/>
        <end position="316"/>
    </location>
</feature>
<dbReference type="FunFam" id="2.60.120.10:FF:000073">
    <property type="entry name" value="Glycinin G1"/>
    <property type="match status" value="1"/>
</dbReference>
<dbReference type="PANTHER" id="PTHR31189">
    <property type="entry name" value="OS03G0336100 PROTEIN-RELATED"/>
    <property type="match status" value="1"/>
</dbReference>
<keyword evidence="12" id="KW-1185">Reference proteome</keyword>
<proteinExistence type="inferred from homology"/>
<evidence type="ECO:0000256" key="9">
    <source>
        <dbReference type="SAM" id="MobiDB-lite"/>
    </source>
</evidence>
<keyword evidence="4 8" id="KW-0708">Seed storage protein</keyword>
<name>A0AAN9E352_CROPI</name>
<dbReference type="InterPro" id="IPR022379">
    <property type="entry name" value="11S_seedstore_CS"/>
</dbReference>
<evidence type="ECO:0000256" key="7">
    <source>
        <dbReference type="ARBA" id="ARBA00063568"/>
    </source>
</evidence>
<feature type="domain" description="Cupin type-1" evidence="10">
    <location>
        <begin position="328"/>
        <end position="477"/>
    </location>
</feature>
<evidence type="ECO:0000259" key="10">
    <source>
        <dbReference type="SMART" id="SM00835"/>
    </source>
</evidence>
<evidence type="ECO:0000256" key="8">
    <source>
        <dbReference type="RuleBase" id="RU003681"/>
    </source>
</evidence>
<evidence type="ECO:0000256" key="1">
    <source>
        <dbReference type="ARBA" id="ARBA00007178"/>
    </source>
</evidence>
<evidence type="ECO:0000313" key="12">
    <source>
        <dbReference type="Proteomes" id="UP001372338"/>
    </source>
</evidence>
<protein>
    <recommendedName>
        <fullName evidence="10">Cupin type-1 domain-containing protein</fullName>
    </recommendedName>
</protein>
<dbReference type="PROSITE" id="PS00305">
    <property type="entry name" value="11S_SEED_STORAGE"/>
    <property type="match status" value="1"/>
</dbReference>
<gene>
    <name evidence="11" type="ORF">RIF29_40204</name>
</gene>
<keyword evidence="5 8" id="KW-1015">Disulfide bond</keyword>
<accession>A0AAN9E352</accession>
<dbReference type="GO" id="GO:0005783">
    <property type="term" value="C:endoplasmic reticulum"/>
    <property type="evidence" value="ECO:0007669"/>
    <property type="project" value="UniProtKB-ARBA"/>
</dbReference>
<dbReference type="GO" id="GO:0045735">
    <property type="term" value="F:nutrient reservoir activity"/>
    <property type="evidence" value="ECO:0007669"/>
    <property type="project" value="UniProtKB-KW"/>
</dbReference>
<feature type="compositionally biased region" description="Gly residues" evidence="9">
    <location>
        <begin position="196"/>
        <end position="207"/>
    </location>
</feature>
<feature type="compositionally biased region" description="Acidic residues" evidence="9">
    <location>
        <begin position="266"/>
        <end position="275"/>
    </location>
</feature>
<dbReference type="Gene3D" id="2.60.120.10">
    <property type="entry name" value="Jelly Rolls"/>
    <property type="match status" value="3"/>
</dbReference>
<dbReference type="PANTHER" id="PTHR31189:SF77">
    <property type="entry name" value="GLYCININ G3"/>
    <property type="match status" value="1"/>
</dbReference>
<reference evidence="11 12" key="1">
    <citation type="submission" date="2024-01" db="EMBL/GenBank/DDBJ databases">
        <title>The genomes of 5 underutilized Papilionoideae crops provide insights into root nodulation and disease resistanc.</title>
        <authorList>
            <person name="Yuan L."/>
        </authorList>
    </citation>
    <scope>NUCLEOTIDE SEQUENCE [LARGE SCALE GENOMIC DNA]</scope>
    <source>
        <strain evidence="11">ZHUSHIDOU_FW_LH</strain>
        <tissue evidence="11">Leaf</tissue>
    </source>
</reference>
<comment type="caution">
    <text evidence="11">The sequence shown here is derived from an EMBL/GenBank/DDBJ whole genome shotgun (WGS) entry which is preliminary data.</text>
</comment>
<dbReference type="Proteomes" id="UP001372338">
    <property type="component" value="Unassembled WGS sequence"/>
</dbReference>
<feature type="domain" description="Cupin type-1" evidence="10">
    <location>
        <begin position="40"/>
        <end position="231"/>
    </location>
</feature>
<comment type="function">
    <text evidence="6">Sulfur-rich seed storage protein. This protein found in the seeds of many leguminous and non-leguminous plants is the source of sulfur-containing amino acids in seed meals.</text>
</comment>
<feature type="region of interest" description="Disordered" evidence="9">
    <location>
        <begin position="187"/>
        <end position="212"/>
    </location>
</feature>
<evidence type="ECO:0000256" key="4">
    <source>
        <dbReference type="ARBA" id="ARBA00023129"/>
    </source>
</evidence>
<evidence type="ECO:0000256" key="5">
    <source>
        <dbReference type="ARBA" id="ARBA00023157"/>
    </source>
</evidence>
<dbReference type="SMART" id="SM00835">
    <property type="entry name" value="Cupin_1"/>
    <property type="match status" value="2"/>
</dbReference>
<comment type="subunit">
    <text evidence="7">Hexamer; each subunit is composed of an acidic and a basic chain derived from a single precursor and linked by a disulfide bond. Component of globulins complexes which accumulate in seeds.</text>
</comment>
<evidence type="ECO:0000313" key="11">
    <source>
        <dbReference type="EMBL" id="KAK7245364.1"/>
    </source>
</evidence>
<dbReference type="SUPFAM" id="SSF51182">
    <property type="entry name" value="RmlC-like cupins"/>
    <property type="match status" value="1"/>
</dbReference>
<evidence type="ECO:0000256" key="3">
    <source>
        <dbReference type="ARBA" id="ARBA00022761"/>
    </source>
</evidence>
<feature type="signal peptide" evidence="8">
    <location>
        <begin position="1"/>
        <end position="23"/>
    </location>
</feature>
<sequence>MANKLLGLSLSLCFVLLFSGCFAFSYRQQPEQNECQFERLNALEPDNSIKSEAGSIETWNPNNEQLRCAGVALSRCTIQRNGLRRPFYTNAPQEIYIQQGCRETFEEPQESEQGQGPRPQDRHQKVEHFREGDIIAVPTGIPIWMYNDEETPVVAVTLIDTSNLDNQLDQIPRRFYLSGNQEQEFLQYQQQSQGQGQQGGKEQGNEGGNILSGFKDEFLEDAFNVNKDIVRNLKGKNDDREGGIVEVKGGLGVIKPPIIRPRQGREEEEEEEEEQQGQHRRPPHQEEEEEEEEEWTHRERRSTRRPRRHHGGGRNGLEETICTIRLRHNIGQSTSPDIYNPQAGKVKTLTSLDLPILRWLGLGAEHGSLYRNAMFVPHYNLNANSILYILNGSAWFQVVDCSGNAVFNGELNEGQVLTIPQNYVVAAKSQSNNFRYVAFKTNDKATVATLAGANSEIKAMPLEVVAHSFNLEREQAWQLKNNNPFKFLVPPRESEVRAVA</sequence>
<dbReference type="InterPro" id="IPR006045">
    <property type="entry name" value="Cupin_1"/>
</dbReference>
<feature type="region of interest" description="Disordered" evidence="9">
    <location>
        <begin position="104"/>
        <end position="125"/>
    </location>
</feature>
<dbReference type="CDD" id="cd02243">
    <property type="entry name" value="cupin_11S_legumin_C"/>
    <property type="match status" value="1"/>
</dbReference>
<keyword evidence="3 8" id="KW-0758">Storage protein</keyword>
<keyword evidence="2 8" id="KW-0732">Signal</keyword>
<organism evidence="11 12">
    <name type="scientific">Crotalaria pallida</name>
    <name type="common">Smooth rattlebox</name>
    <name type="synonym">Crotalaria striata</name>
    <dbReference type="NCBI Taxonomy" id="3830"/>
    <lineage>
        <taxon>Eukaryota</taxon>
        <taxon>Viridiplantae</taxon>
        <taxon>Streptophyta</taxon>
        <taxon>Embryophyta</taxon>
        <taxon>Tracheophyta</taxon>
        <taxon>Spermatophyta</taxon>
        <taxon>Magnoliopsida</taxon>
        <taxon>eudicotyledons</taxon>
        <taxon>Gunneridae</taxon>
        <taxon>Pentapetalae</taxon>
        <taxon>rosids</taxon>
        <taxon>fabids</taxon>
        <taxon>Fabales</taxon>
        <taxon>Fabaceae</taxon>
        <taxon>Papilionoideae</taxon>
        <taxon>50 kb inversion clade</taxon>
        <taxon>genistoids sensu lato</taxon>
        <taxon>core genistoids</taxon>
        <taxon>Crotalarieae</taxon>
        <taxon>Crotalaria</taxon>
    </lineage>
</organism>
<evidence type="ECO:0000256" key="6">
    <source>
        <dbReference type="ARBA" id="ARBA00059913"/>
    </source>
</evidence>
<dbReference type="InterPro" id="IPR014710">
    <property type="entry name" value="RmlC-like_jellyroll"/>
</dbReference>
<dbReference type="PRINTS" id="PR00439">
    <property type="entry name" value="11SGLOBULIN"/>
</dbReference>
<dbReference type="CDD" id="cd02242">
    <property type="entry name" value="cupin_11S_legumin_N"/>
    <property type="match status" value="1"/>
</dbReference>
<dbReference type="GO" id="GO:0000326">
    <property type="term" value="C:protein storage vacuole"/>
    <property type="evidence" value="ECO:0007669"/>
    <property type="project" value="UniProtKB-ARBA"/>
</dbReference>
<dbReference type="InterPro" id="IPR006044">
    <property type="entry name" value="11S_seedstore_pln"/>
</dbReference>
<comment type="function">
    <text evidence="8">Seed storage protein.</text>
</comment>
<feature type="compositionally biased region" description="Basic residues" evidence="9">
    <location>
        <begin position="298"/>
        <end position="312"/>
    </location>
</feature>
<evidence type="ECO:0000256" key="2">
    <source>
        <dbReference type="ARBA" id="ARBA00022729"/>
    </source>
</evidence>
<feature type="chain" id="PRO_5042664808" description="Cupin type-1 domain-containing protein" evidence="8">
    <location>
        <begin position="24"/>
        <end position="500"/>
    </location>
</feature>